<name>A0A850H2H6_9SPHN</name>
<evidence type="ECO:0000256" key="1">
    <source>
        <dbReference type="ARBA" id="ARBA00038128"/>
    </source>
</evidence>
<dbReference type="GO" id="GO:0016787">
    <property type="term" value="F:hydrolase activity"/>
    <property type="evidence" value="ECO:0007669"/>
    <property type="project" value="UniProtKB-KW"/>
</dbReference>
<keyword evidence="4" id="KW-1185">Reference proteome</keyword>
<dbReference type="InterPro" id="IPR050471">
    <property type="entry name" value="AB_hydrolase"/>
</dbReference>
<protein>
    <submittedName>
        <fullName evidence="3">Alpha/beta hydrolase</fullName>
    </submittedName>
</protein>
<accession>A0A850H2H6</accession>
<dbReference type="Proteomes" id="UP000561438">
    <property type="component" value="Unassembled WGS sequence"/>
</dbReference>
<dbReference type="SUPFAM" id="SSF53474">
    <property type="entry name" value="alpha/beta-Hydrolases"/>
    <property type="match status" value="1"/>
</dbReference>
<dbReference type="InterPro" id="IPR000073">
    <property type="entry name" value="AB_hydrolase_1"/>
</dbReference>
<organism evidence="3 4">
    <name type="scientific">Qipengyuania atrilutea</name>
    <dbReference type="NCBI Taxonomy" id="2744473"/>
    <lineage>
        <taxon>Bacteria</taxon>
        <taxon>Pseudomonadati</taxon>
        <taxon>Pseudomonadota</taxon>
        <taxon>Alphaproteobacteria</taxon>
        <taxon>Sphingomonadales</taxon>
        <taxon>Erythrobacteraceae</taxon>
        <taxon>Qipengyuania</taxon>
    </lineage>
</organism>
<comment type="similarity">
    <text evidence="1">Belongs to the AB hydrolase superfamily. Bacterial non-heme haloperoxidase / perhydrolase family.</text>
</comment>
<dbReference type="PRINTS" id="PR00111">
    <property type="entry name" value="ABHYDROLASE"/>
</dbReference>
<dbReference type="PANTHER" id="PTHR43433">
    <property type="entry name" value="HYDROLASE, ALPHA/BETA FOLD FAMILY PROTEIN"/>
    <property type="match status" value="1"/>
</dbReference>
<dbReference type="PANTHER" id="PTHR43433:SF4">
    <property type="entry name" value="NON-HEME CHLOROPEROXIDASE-RELATED"/>
    <property type="match status" value="1"/>
</dbReference>
<sequence length="275" mass="30613">MPHFTTRDDTHIRYKELGEGRPVILIHGWPLSSDSWDPVMMHMAENGIRAIAYDRRGFGRSDHAKSGYDYDTFSDDLADLIGHLDLTDGIGLAGFSMGGGEIARYMSRHGGEGVSAVALVSSVVPYMLKTDDNPDGVPQSTLDKMTEGMKNDYRHFFTGFFQDFYGDGWIKDKVTDEEKDWAWMTTMMSAKWATMKSAEAFGTTDFRPDLKSFTVPTLVIHGTDDRTVPIDATGRAVADAVPSARLVEYNGEPHAVFATQTDRLAKDLTEFFQAN</sequence>
<proteinExistence type="inferred from homology"/>
<keyword evidence="3" id="KW-0378">Hydrolase</keyword>
<reference evidence="3 4" key="1">
    <citation type="submission" date="2020-06" db="EMBL/GenBank/DDBJ databases">
        <title>Altererythrobacter sp. HHU K3-1.</title>
        <authorList>
            <person name="Zhang D."/>
            <person name="Xue H."/>
        </authorList>
    </citation>
    <scope>NUCLEOTIDE SEQUENCE [LARGE SCALE GENOMIC DNA]</scope>
    <source>
        <strain evidence="3 4">HHU K3-1</strain>
    </source>
</reference>
<gene>
    <name evidence="3" type="ORF">HUV48_07605</name>
</gene>
<feature type="domain" description="AB hydrolase-1" evidence="2">
    <location>
        <begin position="22"/>
        <end position="258"/>
    </location>
</feature>
<dbReference type="EMBL" id="JABWGV010000002">
    <property type="protein sequence ID" value="NVD44886.1"/>
    <property type="molecule type" value="Genomic_DNA"/>
</dbReference>
<dbReference type="InterPro" id="IPR029058">
    <property type="entry name" value="AB_hydrolase_fold"/>
</dbReference>
<evidence type="ECO:0000259" key="2">
    <source>
        <dbReference type="Pfam" id="PF00561"/>
    </source>
</evidence>
<comment type="caution">
    <text evidence="3">The sequence shown here is derived from an EMBL/GenBank/DDBJ whole genome shotgun (WGS) entry which is preliminary data.</text>
</comment>
<dbReference type="FunFam" id="3.40.50.1820:FF:000205">
    <property type="entry name" value="Non-haem bromoperoxidase BPO-A2"/>
    <property type="match status" value="1"/>
</dbReference>
<dbReference type="Gene3D" id="3.40.50.1820">
    <property type="entry name" value="alpha/beta hydrolase"/>
    <property type="match status" value="1"/>
</dbReference>
<evidence type="ECO:0000313" key="3">
    <source>
        <dbReference type="EMBL" id="NVD44886.1"/>
    </source>
</evidence>
<dbReference type="AlphaFoldDB" id="A0A850H2H6"/>
<evidence type="ECO:0000313" key="4">
    <source>
        <dbReference type="Proteomes" id="UP000561438"/>
    </source>
</evidence>
<dbReference type="RefSeq" id="WP_176267177.1">
    <property type="nucleotide sequence ID" value="NZ_JABWGV010000002.1"/>
</dbReference>
<dbReference type="Pfam" id="PF00561">
    <property type="entry name" value="Abhydrolase_1"/>
    <property type="match status" value="1"/>
</dbReference>